<dbReference type="GO" id="GO:0005886">
    <property type="term" value="C:plasma membrane"/>
    <property type="evidence" value="ECO:0007669"/>
    <property type="project" value="UniProtKB-SubCell"/>
</dbReference>
<dbReference type="EMBL" id="CABEHT010000001">
    <property type="protein sequence ID" value="VTS12706.1"/>
    <property type="molecule type" value="Genomic_DNA"/>
</dbReference>
<comment type="subcellular location">
    <subcellularLocation>
        <location evidence="1">Cell inner membrane</location>
        <topology evidence="1">Multi-pass membrane protein</topology>
    </subcellularLocation>
    <subcellularLocation>
        <location evidence="8">Cell membrane</location>
        <topology evidence="8">Multi-pass membrane protein</topology>
    </subcellularLocation>
</comment>
<evidence type="ECO:0000256" key="6">
    <source>
        <dbReference type="ARBA" id="ARBA00022989"/>
    </source>
</evidence>
<dbReference type="Pfam" id="PF00528">
    <property type="entry name" value="BPD_transp_1"/>
    <property type="match status" value="2"/>
</dbReference>
<keyword evidence="6 8" id="KW-1133">Transmembrane helix</keyword>
<evidence type="ECO:0000256" key="3">
    <source>
        <dbReference type="ARBA" id="ARBA00022475"/>
    </source>
</evidence>
<dbReference type="SUPFAM" id="SSF161098">
    <property type="entry name" value="MetI-like"/>
    <property type="match status" value="2"/>
</dbReference>
<feature type="transmembrane region" description="Helical" evidence="8">
    <location>
        <begin position="354"/>
        <end position="374"/>
    </location>
</feature>
<feature type="transmembrane region" description="Helical" evidence="8">
    <location>
        <begin position="12"/>
        <end position="31"/>
    </location>
</feature>
<evidence type="ECO:0000256" key="7">
    <source>
        <dbReference type="ARBA" id="ARBA00023136"/>
    </source>
</evidence>
<comment type="similarity">
    <text evidence="8">Belongs to the binding-protein-dependent transport system permease family.</text>
</comment>
<keyword evidence="3" id="KW-1003">Cell membrane</keyword>
<reference evidence="10 11" key="1">
    <citation type="submission" date="2019-05" db="EMBL/GenBank/DDBJ databases">
        <authorList>
            <consortium name="Pathogen Informatics"/>
        </authorList>
    </citation>
    <scope>NUCLEOTIDE SEQUENCE [LARGE SCALE GENOMIC DNA]</scope>
    <source>
        <strain evidence="10 11">NCTC5386</strain>
    </source>
</reference>
<evidence type="ECO:0000313" key="10">
    <source>
        <dbReference type="EMBL" id="VTS12706.1"/>
    </source>
</evidence>
<evidence type="ECO:0000256" key="8">
    <source>
        <dbReference type="RuleBase" id="RU363032"/>
    </source>
</evidence>
<dbReference type="PROSITE" id="PS50928">
    <property type="entry name" value="ABC_TM1"/>
    <property type="match status" value="2"/>
</dbReference>
<evidence type="ECO:0000259" key="9">
    <source>
        <dbReference type="PROSITE" id="PS50928"/>
    </source>
</evidence>
<dbReference type="PANTHER" id="PTHR43357">
    <property type="entry name" value="INNER MEMBRANE ABC TRANSPORTER PERMEASE PROTEIN YDCV"/>
    <property type="match status" value="1"/>
</dbReference>
<keyword evidence="2 8" id="KW-0813">Transport</keyword>
<proteinExistence type="inferred from homology"/>
<dbReference type="RefSeq" id="WP_077323408.1">
    <property type="nucleotide sequence ID" value="NZ_CABEHT010000001.1"/>
</dbReference>
<evidence type="ECO:0000256" key="2">
    <source>
        <dbReference type="ARBA" id="ARBA00022448"/>
    </source>
</evidence>
<feature type="transmembrane region" description="Helical" evidence="8">
    <location>
        <begin position="247"/>
        <end position="266"/>
    </location>
</feature>
<name>A0A4U9XIB3_9STRE</name>
<feature type="transmembrane region" description="Helical" evidence="8">
    <location>
        <begin position="480"/>
        <end position="502"/>
    </location>
</feature>
<feature type="domain" description="ABC transmembrane type-1" evidence="9">
    <location>
        <begin position="348"/>
        <end position="543"/>
    </location>
</feature>
<dbReference type="InterPro" id="IPR035906">
    <property type="entry name" value="MetI-like_sf"/>
</dbReference>
<dbReference type="Gene3D" id="1.10.3720.10">
    <property type="entry name" value="MetI-like"/>
    <property type="match status" value="2"/>
</dbReference>
<feature type="transmembrane region" description="Helical" evidence="8">
    <location>
        <begin position="295"/>
        <end position="317"/>
    </location>
</feature>
<gene>
    <name evidence="10" type="primary">modB</name>
    <name evidence="10" type="ORF">NCTC5386_00539</name>
</gene>
<feature type="transmembrane region" description="Helical" evidence="8">
    <location>
        <begin position="522"/>
        <end position="544"/>
    </location>
</feature>
<dbReference type="CDD" id="cd06261">
    <property type="entry name" value="TM_PBP2"/>
    <property type="match status" value="2"/>
</dbReference>
<evidence type="ECO:0000256" key="5">
    <source>
        <dbReference type="ARBA" id="ARBA00022692"/>
    </source>
</evidence>
<dbReference type="Proteomes" id="UP000394068">
    <property type="component" value="Unassembled WGS sequence"/>
</dbReference>
<evidence type="ECO:0000313" key="11">
    <source>
        <dbReference type="Proteomes" id="UP000394068"/>
    </source>
</evidence>
<accession>A0A4U9XIB3</accession>
<dbReference type="InterPro" id="IPR000515">
    <property type="entry name" value="MetI-like"/>
</dbReference>
<feature type="transmembrane region" description="Helical" evidence="8">
    <location>
        <begin position="193"/>
        <end position="214"/>
    </location>
</feature>
<evidence type="ECO:0000256" key="1">
    <source>
        <dbReference type="ARBA" id="ARBA00004429"/>
    </source>
</evidence>
<feature type="transmembrane region" description="Helical" evidence="8">
    <location>
        <begin position="68"/>
        <end position="88"/>
    </location>
</feature>
<organism evidence="10 11">
    <name type="scientific">Streptococcus pseudoporcinus</name>
    <dbReference type="NCBI Taxonomy" id="361101"/>
    <lineage>
        <taxon>Bacteria</taxon>
        <taxon>Bacillati</taxon>
        <taxon>Bacillota</taxon>
        <taxon>Bacilli</taxon>
        <taxon>Lactobacillales</taxon>
        <taxon>Streptococcaceae</taxon>
        <taxon>Streptococcus</taxon>
    </lineage>
</organism>
<dbReference type="PANTHER" id="PTHR43357:SF3">
    <property type="entry name" value="FE(3+)-TRANSPORT SYSTEM PERMEASE PROTEIN FBPB 2"/>
    <property type="match status" value="1"/>
</dbReference>
<keyword evidence="7 8" id="KW-0472">Membrane</keyword>
<feature type="transmembrane region" description="Helical" evidence="8">
    <location>
        <begin position="142"/>
        <end position="164"/>
    </location>
</feature>
<sequence length="554" mass="60933">MIKNLQKMNIWILSSIIIFISYLLFLIYPIVTILKQALFVDGQLSIQHFLTFFSKDYYFETLLNSFKVSVMATLLSLVVGTLLAYCFAMFRFKGKKYLQILVIIASMSAPFVGAYSWILLLGRNGVITKWLQTSFGFPKIDIYGFAGIVLVFTLQLFPLVFLYVSGALKSMDNSLLEAAESMGVKGSKRLTKIVLPLLVPTLLAAALLVFMRAFSDFGTPMLIGEGYRTFPVLVYSQFISEVGGNSAFASALAIIAITIALIIFLVQKYLAQKHSFSMSSLHPIEAKSVKGWQKLLVYVWVYGVIGLSVLPQTYLIYTSFLKTSGMIFVPGYSFNSYVQAFNRMGTSILNTLRIPLMALGLVLVFATFISYLSVRKRNAFTSLIDSMSMVPYIVPGTVMGIAFITAFNTGIAGSGFLAIIGTSLVMVISLAVRRLPYTIRSSVASLHQISPSIEEAASSLGSSRLNTFVKITIPMMLSGIVSGAILSWITMISELSTSILLYNINTKTMTVAIYTEVLRGNYGIAAALSTILTTFTVLSLLLFMKVAKSDSITM</sequence>
<feature type="transmembrane region" description="Helical" evidence="8">
    <location>
        <begin position="386"/>
        <end position="405"/>
    </location>
</feature>
<feature type="transmembrane region" description="Helical" evidence="8">
    <location>
        <begin position="411"/>
        <end position="432"/>
    </location>
</feature>
<protein>
    <submittedName>
        <fullName evidence="10">ABC transporter, permease protein</fullName>
    </submittedName>
</protein>
<keyword evidence="5 8" id="KW-0812">Transmembrane</keyword>
<feature type="transmembrane region" description="Helical" evidence="8">
    <location>
        <begin position="100"/>
        <end position="122"/>
    </location>
</feature>
<evidence type="ECO:0000256" key="4">
    <source>
        <dbReference type="ARBA" id="ARBA00022519"/>
    </source>
</evidence>
<dbReference type="GO" id="GO:0055085">
    <property type="term" value="P:transmembrane transport"/>
    <property type="evidence" value="ECO:0007669"/>
    <property type="project" value="InterPro"/>
</dbReference>
<feature type="domain" description="ABC transmembrane type-1" evidence="9">
    <location>
        <begin position="62"/>
        <end position="267"/>
    </location>
</feature>
<keyword evidence="4" id="KW-0997">Cell inner membrane</keyword>
<dbReference type="AlphaFoldDB" id="A0A4U9XIB3"/>